<gene>
    <name evidence="8" type="ORF">ATJ88_2280</name>
</gene>
<sequence>MATKKAMANGGLQQVSAAGDRRAVNQRADAQRNRAKILAAVVTAIRNDPDASVADIAAEAGVGRMTLYGHFKTRPELIEAALVESLDRGEEALREVPLDGDAREAFRRLVASSWVLVDQARAVLAAAQKELSAARIRELHEKAEARMRALLERGQREGAFRADLPVSWLLATTHVVMNGAAEEVRAGRLDAEDASWFIDAILLPAFASTAPPKEGRDELATGG</sequence>
<dbReference type="InterPro" id="IPR050109">
    <property type="entry name" value="HTH-type_TetR-like_transc_reg"/>
</dbReference>
<accession>A0A2A9EXG5</accession>
<feature type="region of interest" description="Disordered" evidence="6">
    <location>
        <begin position="1"/>
        <end position="26"/>
    </location>
</feature>
<protein>
    <submittedName>
        <fullName evidence="8">TetR family transcriptional regulator</fullName>
    </submittedName>
</protein>
<evidence type="ECO:0000256" key="6">
    <source>
        <dbReference type="SAM" id="MobiDB-lite"/>
    </source>
</evidence>
<dbReference type="SUPFAM" id="SSF46689">
    <property type="entry name" value="Homeodomain-like"/>
    <property type="match status" value="1"/>
</dbReference>
<evidence type="ECO:0000256" key="2">
    <source>
        <dbReference type="ARBA" id="ARBA00023125"/>
    </source>
</evidence>
<dbReference type="PROSITE" id="PS50977">
    <property type="entry name" value="HTH_TETR_2"/>
    <property type="match status" value="1"/>
</dbReference>
<dbReference type="EMBL" id="PDJJ01000001">
    <property type="protein sequence ID" value="PFG43578.1"/>
    <property type="molecule type" value="Genomic_DNA"/>
</dbReference>
<dbReference type="InterPro" id="IPR001647">
    <property type="entry name" value="HTH_TetR"/>
</dbReference>
<keyword evidence="1" id="KW-0805">Transcription regulation</keyword>
<dbReference type="GO" id="GO:0003700">
    <property type="term" value="F:DNA-binding transcription factor activity"/>
    <property type="evidence" value="ECO:0007669"/>
    <property type="project" value="TreeGrafter"/>
</dbReference>
<dbReference type="InterPro" id="IPR036271">
    <property type="entry name" value="Tet_transcr_reg_TetR-rel_C_sf"/>
</dbReference>
<dbReference type="RefSeq" id="WP_098463920.1">
    <property type="nucleotide sequence ID" value="NZ_PDJJ01000001.1"/>
</dbReference>
<feature type="DNA-binding region" description="H-T-H motif" evidence="4">
    <location>
        <begin position="52"/>
        <end position="71"/>
    </location>
</feature>
<feature type="domain" description="HTH tetR-type" evidence="7">
    <location>
        <begin position="31"/>
        <end position="89"/>
    </location>
</feature>
<evidence type="ECO:0000256" key="3">
    <source>
        <dbReference type="ARBA" id="ARBA00023163"/>
    </source>
</evidence>
<dbReference type="GO" id="GO:0000976">
    <property type="term" value="F:transcription cis-regulatory region binding"/>
    <property type="evidence" value="ECO:0007669"/>
    <property type="project" value="TreeGrafter"/>
</dbReference>
<dbReference type="PANTHER" id="PTHR30055:SF234">
    <property type="entry name" value="HTH-TYPE TRANSCRIPTIONAL REGULATOR BETI"/>
    <property type="match status" value="1"/>
</dbReference>
<evidence type="ECO:0000256" key="4">
    <source>
        <dbReference type="PROSITE-ProRule" id="PRU00335"/>
    </source>
</evidence>
<evidence type="ECO:0000256" key="5">
    <source>
        <dbReference type="SAM" id="Coils"/>
    </source>
</evidence>
<dbReference type="Proteomes" id="UP000224130">
    <property type="component" value="Unassembled WGS sequence"/>
</dbReference>
<proteinExistence type="predicted"/>
<evidence type="ECO:0000313" key="9">
    <source>
        <dbReference type="Proteomes" id="UP000224130"/>
    </source>
</evidence>
<organism evidence="8 9">
    <name type="scientific">Isoptericola jiangsuensis</name>
    <dbReference type="NCBI Taxonomy" id="548579"/>
    <lineage>
        <taxon>Bacteria</taxon>
        <taxon>Bacillati</taxon>
        <taxon>Actinomycetota</taxon>
        <taxon>Actinomycetes</taxon>
        <taxon>Micrococcales</taxon>
        <taxon>Promicromonosporaceae</taxon>
        <taxon>Isoptericola</taxon>
    </lineage>
</organism>
<keyword evidence="5" id="KW-0175">Coiled coil</keyword>
<dbReference type="OrthoDB" id="116659at2"/>
<dbReference type="Gene3D" id="1.10.357.10">
    <property type="entry name" value="Tetracycline Repressor, domain 2"/>
    <property type="match status" value="1"/>
</dbReference>
<feature type="coiled-coil region" evidence="5">
    <location>
        <begin position="117"/>
        <end position="153"/>
    </location>
</feature>
<dbReference type="PANTHER" id="PTHR30055">
    <property type="entry name" value="HTH-TYPE TRANSCRIPTIONAL REGULATOR RUTR"/>
    <property type="match status" value="1"/>
</dbReference>
<keyword evidence="3" id="KW-0804">Transcription</keyword>
<evidence type="ECO:0000259" key="7">
    <source>
        <dbReference type="PROSITE" id="PS50977"/>
    </source>
</evidence>
<keyword evidence="9" id="KW-1185">Reference proteome</keyword>
<evidence type="ECO:0000313" key="8">
    <source>
        <dbReference type="EMBL" id="PFG43578.1"/>
    </source>
</evidence>
<dbReference type="SUPFAM" id="SSF48498">
    <property type="entry name" value="Tetracyclin repressor-like, C-terminal domain"/>
    <property type="match status" value="1"/>
</dbReference>
<name>A0A2A9EXG5_9MICO</name>
<dbReference type="AlphaFoldDB" id="A0A2A9EXG5"/>
<reference evidence="8 9" key="1">
    <citation type="submission" date="2017-10" db="EMBL/GenBank/DDBJ databases">
        <title>Sequencing the genomes of 1000 actinobacteria strains.</title>
        <authorList>
            <person name="Klenk H.-P."/>
        </authorList>
    </citation>
    <scope>NUCLEOTIDE SEQUENCE [LARGE SCALE GENOMIC DNA]</scope>
    <source>
        <strain evidence="8 9">DSM 21863</strain>
    </source>
</reference>
<keyword evidence="2 4" id="KW-0238">DNA-binding</keyword>
<evidence type="ECO:0000256" key="1">
    <source>
        <dbReference type="ARBA" id="ARBA00023015"/>
    </source>
</evidence>
<comment type="caution">
    <text evidence="8">The sequence shown here is derived from an EMBL/GenBank/DDBJ whole genome shotgun (WGS) entry which is preliminary data.</text>
</comment>
<dbReference type="InterPro" id="IPR009057">
    <property type="entry name" value="Homeodomain-like_sf"/>
</dbReference>
<dbReference type="Pfam" id="PF00440">
    <property type="entry name" value="TetR_N"/>
    <property type="match status" value="1"/>
</dbReference>